<organism evidence="2 3">
    <name type="scientific">Zea mays</name>
    <name type="common">Maize</name>
    <dbReference type="NCBI Taxonomy" id="4577"/>
    <lineage>
        <taxon>Eukaryota</taxon>
        <taxon>Viridiplantae</taxon>
        <taxon>Streptophyta</taxon>
        <taxon>Embryophyta</taxon>
        <taxon>Tracheophyta</taxon>
        <taxon>Spermatophyta</taxon>
        <taxon>Magnoliopsida</taxon>
        <taxon>Liliopsida</taxon>
        <taxon>Poales</taxon>
        <taxon>Poaceae</taxon>
        <taxon>PACMAD clade</taxon>
        <taxon>Panicoideae</taxon>
        <taxon>Andropogonodae</taxon>
        <taxon>Andropogoneae</taxon>
        <taxon>Tripsacinae</taxon>
        <taxon>Zea</taxon>
    </lineage>
</organism>
<dbReference type="InParanoid" id="A0A804M3E5"/>
<dbReference type="AlphaFoldDB" id="A0A804M3E5"/>
<reference evidence="3" key="1">
    <citation type="submission" date="2015-12" db="EMBL/GenBank/DDBJ databases">
        <title>Update maize B73 reference genome by single molecule sequencing technologies.</title>
        <authorList>
            <consortium name="Maize Genome Sequencing Project"/>
            <person name="Ware D."/>
        </authorList>
    </citation>
    <scope>NUCLEOTIDE SEQUENCE [LARGE SCALE GENOMIC DNA]</scope>
    <source>
        <strain evidence="3">cv. B73</strain>
    </source>
</reference>
<evidence type="ECO:0000256" key="1">
    <source>
        <dbReference type="SAM" id="MobiDB-lite"/>
    </source>
</evidence>
<accession>A0A804M3E5</accession>
<keyword evidence="3" id="KW-1185">Reference proteome</keyword>
<reference evidence="2" key="2">
    <citation type="submission" date="2019-07" db="EMBL/GenBank/DDBJ databases">
        <authorList>
            <person name="Seetharam A."/>
            <person name="Woodhouse M."/>
            <person name="Cannon E."/>
        </authorList>
    </citation>
    <scope>NUCLEOTIDE SEQUENCE [LARGE SCALE GENOMIC DNA]</scope>
    <source>
        <strain evidence="2">cv. B73</strain>
    </source>
</reference>
<feature type="compositionally biased region" description="Basic residues" evidence="1">
    <location>
        <begin position="10"/>
        <end position="26"/>
    </location>
</feature>
<evidence type="ECO:0000313" key="3">
    <source>
        <dbReference type="Proteomes" id="UP000007305"/>
    </source>
</evidence>
<sequence length="96" mass="10984">MRASSSSGSRRTRPPPRPSPRKKQLRRNLTQLSPRRGQRKAVTDSSCLYDCSCTTHWFLCALLNRKRSIIKQTLNEAKRAFECNLSRSAALQPHSE</sequence>
<evidence type="ECO:0000313" key="2">
    <source>
        <dbReference type="EnsemblPlants" id="Zm00001eb056250_P001"/>
    </source>
</evidence>
<dbReference type="Gramene" id="Zm00001eb056250_T001">
    <property type="protein sequence ID" value="Zm00001eb056250_P001"/>
    <property type="gene ID" value="Zm00001eb056250"/>
</dbReference>
<dbReference type="EnsemblPlants" id="Zm00001eb056250_T001">
    <property type="protein sequence ID" value="Zm00001eb056250_P001"/>
    <property type="gene ID" value="Zm00001eb056250"/>
</dbReference>
<feature type="region of interest" description="Disordered" evidence="1">
    <location>
        <begin position="1"/>
        <end position="42"/>
    </location>
</feature>
<proteinExistence type="predicted"/>
<protein>
    <submittedName>
        <fullName evidence="2">Uncharacterized protein</fullName>
    </submittedName>
</protein>
<reference evidence="2" key="3">
    <citation type="submission" date="2021-05" db="UniProtKB">
        <authorList>
            <consortium name="EnsemblPlants"/>
        </authorList>
    </citation>
    <scope>IDENTIFICATION</scope>
    <source>
        <strain evidence="2">cv. B73</strain>
    </source>
</reference>
<name>A0A804M3E5_MAIZE</name>
<dbReference type="Proteomes" id="UP000007305">
    <property type="component" value="Chromosome 1"/>
</dbReference>